<dbReference type="Gene3D" id="3.90.550.10">
    <property type="entry name" value="Spore Coat Polysaccharide Biosynthesis Protein SpsA, Chain A"/>
    <property type="match status" value="1"/>
</dbReference>
<accession>A0A6S6QSY3</accession>
<keyword evidence="2" id="KW-0808">Transferase</keyword>
<dbReference type="CDD" id="cd00761">
    <property type="entry name" value="Glyco_tranf_GTA_type"/>
    <property type="match status" value="1"/>
</dbReference>
<dbReference type="InterPro" id="IPR029044">
    <property type="entry name" value="Nucleotide-diphossugar_trans"/>
</dbReference>
<name>A0A6S6QSY3_9HYPH</name>
<dbReference type="GO" id="GO:0016758">
    <property type="term" value="F:hexosyltransferase activity"/>
    <property type="evidence" value="ECO:0007669"/>
    <property type="project" value="UniProtKB-ARBA"/>
</dbReference>
<organism evidence="2 3">
    <name type="scientific">Terrihabitans soli</name>
    <dbReference type="NCBI Taxonomy" id="708113"/>
    <lineage>
        <taxon>Bacteria</taxon>
        <taxon>Pseudomonadati</taxon>
        <taxon>Pseudomonadota</taxon>
        <taxon>Alphaproteobacteria</taxon>
        <taxon>Hyphomicrobiales</taxon>
        <taxon>Terrihabitans</taxon>
    </lineage>
</organism>
<dbReference type="SUPFAM" id="SSF53448">
    <property type="entry name" value="Nucleotide-diphospho-sugar transferases"/>
    <property type="match status" value="1"/>
</dbReference>
<sequence>MWPDYSVIIPVFNGASTIAETIQSVVAQTVPPKEIIVVDDGSSDGTGEIASAASPLVRVVRQENAGCGAATNRGMDEVSCAVLAMVDADDLFTPEKMETQLRHLAANPDCHGVFCHMRTFRTDGVEAGSNKLTPGWSRSTIVIHSAAARKVGPVIDPPGSRGDMIDWIGRAKEIGLRFDMLDEVMLLRRVHPGSMSYGRDDNKDRGYLHVAWLAMQRRKAQGQ</sequence>
<proteinExistence type="predicted"/>
<dbReference type="Proteomes" id="UP000515317">
    <property type="component" value="Chromosome"/>
</dbReference>
<keyword evidence="3" id="KW-1185">Reference proteome</keyword>
<dbReference type="AlphaFoldDB" id="A0A6S6QSY3"/>
<dbReference type="Pfam" id="PF00535">
    <property type="entry name" value="Glycos_transf_2"/>
    <property type="match status" value="1"/>
</dbReference>
<gene>
    <name evidence="2" type="ORF">IZ6_29440</name>
</gene>
<dbReference type="PANTHER" id="PTHR22916">
    <property type="entry name" value="GLYCOSYLTRANSFERASE"/>
    <property type="match status" value="1"/>
</dbReference>
<dbReference type="InterPro" id="IPR001173">
    <property type="entry name" value="Glyco_trans_2-like"/>
</dbReference>
<evidence type="ECO:0000313" key="3">
    <source>
        <dbReference type="Proteomes" id="UP000515317"/>
    </source>
</evidence>
<dbReference type="RefSeq" id="WP_222875802.1">
    <property type="nucleotide sequence ID" value="NZ_AP023361.1"/>
</dbReference>
<protein>
    <submittedName>
        <fullName evidence="2">Glycosyl transferase family 2</fullName>
    </submittedName>
</protein>
<reference evidence="2 3" key="1">
    <citation type="submission" date="2020-08" db="EMBL/GenBank/DDBJ databases">
        <title>Genome sequence of Rhizobiales bacterium strain IZ6.</title>
        <authorList>
            <person name="Nakai R."/>
            <person name="Naganuma T."/>
        </authorList>
    </citation>
    <scope>NUCLEOTIDE SEQUENCE [LARGE SCALE GENOMIC DNA]</scope>
    <source>
        <strain evidence="2 3">IZ6</strain>
    </source>
</reference>
<dbReference type="KEGG" id="tso:IZ6_29440"/>
<evidence type="ECO:0000259" key="1">
    <source>
        <dbReference type="Pfam" id="PF00535"/>
    </source>
</evidence>
<dbReference type="PANTHER" id="PTHR22916:SF3">
    <property type="entry name" value="UDP-GLCNAC:BETAGAL BETA-1,3-N-ACETYLGLUCOSAMINYLTRANSFERASE-LIKE PROTEIN 1"/>
    <property type="match status" value="1"/>
</dbReference>
<dbReference type="EMBL" id="AP023361">
    <property type="protein sequence ID" value="BCJ92209.1"/>
    <property type="molecule type" value="Genomic_DNA"/>
</dbReference>
<feature type="domain" description="Glycosyltransferase 2-like" evidence="1">
    <location>
        <begin position="6"/>
        <end position="109"/>
    </location>
</feature>
<evidence type="ECO:0000313" key="2">
    <source>
        <dbReference type="EMBL" id="BCJ92209.1"/>
    </source>
</evidence>